<sequence length="873" mass="95423">MTGIIHPYLYEIDAASLENRKVVRYSMPAGVYNAIKEAQGVSADHAMAFSGLQAVLGWAAPSVDLVGIAAPSRIAQKTLTLTAIDPAKSSDEIRREIEVAVSIWLGIVVPEKATEITAMLTDGRSARGAACVEHTIGAALTWNGACACPADFALFDLISLIAARALEGQVLNRETPDEGKLVLSGAQQSLYFGKSLQRYEPSRVDRKRGAGWWTELFNVAAVSTPESRNLRVAINVGTRNFGEIHEARIGRHRARYMDVFVPANPALAPGSGRIRCVELATTRRDWWNAGHKENGRESPDRRVLKTILGMSGLDFDETALGLKPLVSESIGLYPRFGTVHGDQWAPGGTGVSHPEREEYLAFLDKHLGAVGFARVRMERITKRGPKGLVTPLGDEPADLQAALSRRFGDAGATLSLLQSRPNGAKLFDDAIQAVLGEPRDISEGTWSFENGFSLCVKHEPAGPFAQLLDAVDETKAASVPKHLQYKVKDAIRDERDTFAREGMAAYLDNAFYSLPPAWMGLVEMNEALAEDGERDPYLLAYQTIAMKGGVAQVKLFNPEGDQELESPDDEDSAAGSDSFAYQNSILDLFRSVGVSPVQDQHIRLSAWWVINLNDRAGDRQAGAKGGFCTPLYIECDNGSITVCLMGRDDEPVRCTYSEAFRRIATGNVANLKFVKSEEQSIRIAQFLAQATPRDERRTVLFVEATNIRAAVPGFRNSGQFAFDRLQLGNVGGAAPVREILPSDGLSIVRITDESAKAPCYWVEQNTQGTTTGVFREPSAKRTYWISRGLPTPLQISSRQANKKSRHNQGAGQYKHRRFPSLSEVTVVVKSECEEVWALVALTRAMMQCHIATDEKTILPFPLHEGALLAGAAR</sequence>
<dbReference type="Pfam" id="PF13032">
    <property type="entry name" value="RNaseH_pPIWI_RE"/>
    <property type="match status" value="1"/>
</dbReference>
<gene>
    <name evidence="3" type="ORF">HCX48_13090</name>
</gene>
<comment type="caution">
    <text evidence="3">The sequence shown here is derived from an EMBL/GenBank/DDBJ whole genome shotgun (WGS) entry which is preliminary data.</text>
</comment>
<organism evidence="3 4">
    <name type="scientific">Rhodocyclus gracilis</name>
    <dbReference type="NCBI Taxonomy" id="2929842"/>
    <lineage>
        <taxon>Bacteria</taxon>
        <taxon>Pseudomonadati</taxon>
        <taxon>Pseudomonadota</taxon>
        <taxon>Betaproteobacteria</taxon>
        <taxon>Rhodocyclales</taxon>
        <taxon>Rhodocyclaceae</taxon>
        <taxon>Rhodocyclus</taxon>
    </lineage>
</organism>
<dbReference type="RefSeq" id="WP_167682726.1">
    <property type="nucleotide sequence ID" value="NZ_JAATWB010000013.1"/>
</dbReference>
<dbReference type="InterPro" id="IPR024996">
    <property type="entry name" value="RNaseH_pPIWI_RE"/>
</dbReference>
<evidence type="ECO:0000313" key="4">
    <source>
        <dbReference type="Proteomes" id="UP000720344"/>
    </source>
</evidence>
<evidence type="ECO:0000313" key="3">
    <source>
        <dbReference type="EMBL" id="NJA90149.1"/>
    </source>
</evidence>
<proteinExistence type="predicted"/>
<name>A0ABX0WK96_9RHOO</name>
<evidence type="ECO:0000256" key="1">
    <source>
        <dbReference type="SAM" id="MobiDB-lite"/>
    </source>
</evidence>
<feature type="domain" description="pPIWI-RE RNaseH" evidence="2">
    <location>
        <begin position="631"/>
        <end position="863"/>
    </location>
</feature>
<keyword evidence="4" id="KW-1185">Reference proteome</keyword>
<reference evidence="4" key="1">
    <citation type="submission" date="2020-03" db="EMBL/GenBank/DDBJ databases">
        <title>Whole-genome sequence of the purple nonsulfur bacterium Rhodocyclus tenuis DSM112.</title>
        <authorList>
            <person name="Kyndt J.A."/>
            <person name="Meyer T.E."/>
        </authorList>
    </citation>
    <scope>NUCLEOTIDE SEQUENCE [LARGE SCALE GENOMIC DNA]</scope>
    <source>
        <strain evidence="4">DSM 112</strain>
    </source>
</reference>
<feature type="region of interest" description="Disordered" evidence="1">
    <location>
        <begin position="795"/>
        <end position="814"/>
    </location>
</feature>
<dbReference type="Proteomes" id="UP000720344">
    <property type="component" value="Unassembled WGS sequence"/>
</dbReference>
<accession>A0ABX0WK96</accession>
<evidence type="ECO:0000259" key="2">
    <source>
        <dbReference type="Pfam" id="PF13032"/>
    </source>
</evidence>
<dbReference type="EMBL" id="JAATWB010000013">
    <property type="protein sequence ID" value="NJA90149.1"/>
    <property type="molecule type" value="Genomic_DNA"/>
</dbReference>
<protein>
    <submittedName>
        <fullName evidence="3">RNAseH domain-containing protein</fullName>
    </submittedName>
</protein>